<evidence type="ECO:0000256" key="2">
    <source>
        <dbReference type="ARBA" id="ARBA00004141"/>
    </source>
</evidence>
<evidence type="ECO:0000256" key="11">
    <source>
        <dbReference type="SAM" id="Phobius"/>
    </source>
</evidence>
<dbReference type="SUPFAM" id="SSF47384">
    <property type="entry name" value="Homodimeric domain of signal transducing histidine kinase"/>
    <property type="match status" value="1"/>
</dbReference>
<dbReference type="RefSeq" id="WP_410023704.1">
    <property type="nucleotide sequence ID" value="NZ_JBGMEG010000003.1"/>
</dbReference>
<keyword evidence="4" id="KW-0597">Phosphoprotein</keyword>
<dbReference type="PANTHER" id="PTHR45528">
    <property type="entry name" value="SENSOR HISTIDINE KINASE CPXA"/>
    <property type="match status" value="1"/>
</dbReference>
<dbReference type="PANTHER" id="PTHR45528:SF8">
    <property type="entry name" value="HISTIDINE KINASE"/>
    <property type="match status" value="1"/>
</dbReference>
<keyword evidence="6 11" id="KW-0812">Transmembrane</keyword>
<dbReference type="EC" id="2.7.13.3" evidence="3"/>
<keyword evidence="14" id="KW-1185">Reference proteome</keyword>
<evidence type="ECO:0000256" key="3">
    <source>
        <dbReference type="ARBA" id="ARBA00012438"/>
    </source>
</evidence>
<evidence type="ECO:0000313" key="14">
    <source>
        <dbReference type="Proteomes" id="UP001637993"/>
    </source>
</evidence>
<dbReference type="SUPFAM" id="SSF55874">
    <property type="entry name" value="ATPase domain of HSP90 chaperone/DNA topoisomerase II/histidine kinase"/>
    <property type="match status" value="1"/>
</dbReference>
<dbReference type="CDD" id="cd00082">
    <property type="entry name" value="HisKA"/>
    <property type="match status" value="1"/>
</dbReference>
<dbReference type="Gene3D" id="6.10.340.10">
    <property type="match status" value="1"/>
</dbReference>
<accession>A0ABW9MZ55</accession>
<sequence length="446" mass="51930">MGNRKSLGRLITKYAILEIIYTFFILLISYIISTLLIYNGYVYPANFAEHNISRVEDVFYGDDFETSKIPYYYDYIYKVDGKIKKYTIDEKDRDEVREAIKEQTNMTSSLFDPIYITVLENNRETLILTYRVKPILSNSDLYRSFPNIETPYIVITLAIWLIGFMLIVRKSIRIIRREIDKITQTNMEIKNKNLDYRRKASAYAEINEVLDSIDQMAGDLRESLREQWQIENKQKNLIESITHDIRTPITLIKGNTELLKEEINPDQVEYINDIETGIERLDIYIEKLTNFSKNMANNPQLVDENVLNYWINIAISICNGANINLIVTRSEPATIKLDKEQIAVAIQNIIVNATEHSPKNSNIYLTFENKENFYQITIKDQGTGFKQEILNHFPKKYLTTKKDTTNHGLGLAMVDELLKANNGKLKLGNYHNDDNSGALIRMIFYK</sequence>
<keyword evidence="7 13" id="KW-0418">Kinase</keyword>
<feature type="domain" description="Histidine kinase" evidence="12">
    <location>
        <begin position="240"/>
        <end position="446"/>
    </location>
</feature>
<dbReference type="EMBL" id="JBGMEG010000003">
    <property type="protein sequence ID" value="MFO3717109.1"/>
    <property type="molecule type" value="Genomic_DNA"/>
</dbReference>
<dbReference type="Gene3D" id="1.10.287.130">
    <property type="match status" value="1"/>
</dbReference>
<keyword evidence="5" id="KW-0808">Transferase</keyword>
<reference evidence="13 14" key="1">
    <citation type="journal article" date="2025" name="Anaerobe">
        <title>Description of Anaerococcus kampingiae sp. nov., Anaerococcus groningensis sp. nov., Anaerococcus martiniensis sp. nov., and Anaerococcus cruorum sp. nov., isolated from human clinical specimens.</title>
        <authorList>
            <person name="Boiten K.E."/>
            <person name="Meijer J."/>
            <person name="van Wezel E.M."/>
            <person name="Veloo A.C.M."/>
        </authorList>
    </citation>
    <scope>NUCLEOTIDE SEQUENCE [LARGE SCALE GENOMIC DNA]</scope>
    <source>
        <strain evidence="13 14">ENR1011</strain>
    </source>
</reference>
<comment type="caution">
    <text evidence="13">The sequence shown here is derived from an EMBL/GenBank/DDBJ whole genome shotgun (WGS) entry which is preliminary data.</text>
</comment>
<evidence type="ECO:0000256" key="5">
    <source>
        <dbReference type="ARBA" id="ARBA00022679"/>
    </source>
</evidence>
<proteinExistence type="predicted"/>
<evidence type="ECO:0000256" key="4">
    <source>
        <dbReference type="ARBA" id="ARBA00022553"/>
    </source>
</evidence>
<dbReference type="InterPro" id="IPR036890">
    <property type="entry name" value="HATPase_C_sf"/>
</dbReference>
<evidence type="ECO:0000256" key="10">
    <source>
        <dbReference type="ARBA" id="ARBA00023136"/>
    </source>
</evidence>
<organism evidence="13 14">
    <name type="scientific">Anaerococcus groningensis</name>
    <dbReference type="NCBI Taxonomy" id="3115616"/>
    <lineage>
        <taxon>Bacteria</taxon>
        <taxon>Bacillati</taxon>
        <taxon>Bacillota</taxon>
        <taxon>Tissierellia</taxon>
        <taxon>Tissierellales</taxon>
        <taxon>Peptoniphilaceae</taxon>
        <taxon>Anaerococcus</taxon>
    </lineage>
</organism>
<evidence type="ECO:0000256" key="8">
    <source>
        <dbReference type="ARBA" id="ARBA00022989"/>
    </source>
</evidence>
<dbReference type="InterPro" id="IPR003661">
    <property type="entry name" value="HisK_dim/P_dom"/>
</dbReference>
<evidence type="ECO:0000313" key="13">
    <source>
        <dbReference type="EMBL" id="MFO3717109.1"/>
    </source>
</evidence>
<dbReference type="GO" id="GO:0016301">
    <property type="term" value="F:kinase activity"/>
    <property type="evidence" value="ECO:0007669"/>
    <property type="project" value="UniProtKB-KW"/>
</dbReference>
<keyword evidence="10 11" id="KW-0472">Membrane</keyword>
<dbReference type="SMART" id="SM00387">
    <property type="entry name" value="HATPase_c"/>
    <property type="match status" value="1"/>
</dbReference>
<comment type="subcellular location">
    <subcellularLocation>
        <location evidence="2">Membrane</location>
        <topology evidence="2">Multi-pass membrane protein</topology>
    </subcellularLocation>
</comment>
<evidence type="ECO:0000256" key="6">
    <source>
        <dbReference type="ARBA" id="ARBA00022692"/>
    </source>
</evidence>
<dbReference type="SMART" id="SM00388">
    <property type="entry name" value="HisKA"/>
    <property type="match status" value="1"/>
</dbReference>
<dbReference type="Proteomes" id="UP001637993">
    <property type="component" value="Unassembled WGS sequence"/>
</dbReference>
<dbReference type="InterPro" id="IPR005467">
    <property type="entry name" value="His_kinase_dom"/>
</dbReference>
<keyword evidence="9" id="KW-0902">Two-component regulatory system</keyword>
<feature type="transmembrane region" description="Helical" evidence="11">
    <location>
        <begin position="20"/>
        <end position="41"/>
    </location>
</feature>
<dbReference type="Gene3D" id="3.30.565.10">
    <property type="entry name" value="Histidine kinase-like ATPase, C-terminal domain"/>
    <property type="match status" value="1"/>
</dbReference>
<evidence type="ECO:0000256" key="1">
    <source>
        <dbReference type="ARBA" id="ARBA00000085"/>
    </source>
</evidence>
<comment type="catalytic activity">
    <reaction evidence="1">
        <text>ATP + protein L-histidine = ADP + protein N-phospho-L-histidine.</text>
        <dbReference type="EC" id="2.7.13.3"/>
    </reaction>
</comment>
<evidence type="ECO:0000259" key="12">
    <source>
        <dbReference type="PROSITE" id="PS50109"/>
    </source>
</evidence>
<gene>
    <name evidence="13" type="ORF">AB9Q04_01945</name>
</gene>
<dbReference type="PROSITE" id="PS50109">
    <property type="entry name" value="HIS_KIN"/>
    <property type="match status" value="1"/>
</dbReference>
<keyword evidence="8 11" id="KW-1133">Transmembrane helix</keyword>
<protein>
    <recommendedName>
        <fullName evidence="3">histidine kinase</fullName>
        <ecNumber evidence="3">2.7.13.3</ecNumber>
    </recommendedName>
</protein>
<dbReference type="InterPro" id="IPR050398">
    <property type="entry name" value="HssS/ArlS-like"/>
</dbReference>
<dbReference type="Pfam" id="PF02518">
    <property type="entry name" value="HATPase_c"/>
    <property type="match status" value="1"/>
</dbReference>
<evidence type="ECO:0000256" key="7">
    <source>
        <dbReference type="ARBA" id="ARBA00022777"/>
    </source>
</evidence>
<feature type="transmembrane region" description="Helical" evidence="11">
    <location>
        <begin position="150"/>
        <end position="168"/>
    </location>
</feature>
<dbReference type="InterPro" id="IPR003594">
    <property type="entry name" value="HATPase_dom"/>
</dbReference>
<dbReference type="Pfam" id="PF00512">
    <property type="entry name" value="HisKA"/>
    <property type="match status" value="1"/>
</dbReference>
<evidence type="ECO:0000256" key="9">
    <source>
        <dbReference type="ARBA" id="ARBA00023012"/>
    </source>
</evidence>
<dbReference type="InterPro" id="IPR036097">
    <property type="entry name" value="HisK_dim/P_sf"/>
</dbReference>
<name>A0ABW9MZ55_9FIRM</name>